<dbReference type="GO" id="GO:0005886">
    <property type="term" value="C:plasma membrane"/>
    <property type="evidence" value="ECO:0007669"/>
    <property type="project" value="UniProtKB-SubCell"/>
</dbReference>
<keyword evidence="10" id="KW-1185">Reference proteome</keyword>
<evidence type="ECO:0000256" key="3">
    <source>
        <dbReference type="ARBA" id="ARBA00022475"/>
    </source>
</evidence>
<feature type="transmembrane region" description="Helical" evidence="8">
    <location>
        <begin position="174"/>
        <end position="191"/>
    </location>
</feature>
<evidence type="ECO:0000256" key="1">
    <source>
        <dbReference type="ARBA" id="ARBA00004651"/>
    </source>
</evidence>
<dbReference type="RefSeq" id="WP_140602371.1">
    <property type="nucleotide sequence ID" value="NZ_SAWY01000009.1"/>
</dbReference>
<dbReference type="GO" id="GO:0006835">
    <property type="term" value="P:dicarboxylic acid transport"/>
    <property type="evidence" value="ECO:0007669"/>
    <property type="project" value="TreeGrafter"/>
</dbReference>
<dbReference type="Pfam" id="PF00375">
    <property type="entry name" value="SDF"/>
    <property type="match status" value="1"/>
</dbReference>
<sequence length="458" mass="49022">MTSNSTSPISHNKQKMSLTGRIVIGMIAGILLGSLLQWLMPNGSDKVFNLYFFDVSLRSLFVDGFLEVIGQIFMASLRMLVVPLVFVSLVCGVCSLKDTSKLGRIGGKAIALYLATTAIAISFAIFVALIISPGEGVNMPTSSSFTSREAPSLAQVIIQMFPTNPFASFAQGNMLQVIVFALLFGIAIALSGKAGERIASLFEDLNEVIMRLVAILMNIAPYGVFALLATLFTTVSLETFGNLIVYFLVVFFVLLLHATVTYPVILKLLTGLNPVIFIKKMRDAAIFAFSTASSNATIPVTLETATRKMGVKNSIASFTVPLGATINMDGTAIMQGVATVFIAQVFSQDLTLADYITVVLTATLASIGTAGVPGVGLIMLAMVLEQVGLPVEGIALIIGVDRLLDMTRTAVNVTGDSMVSIIVAKSEEQFDESMYLDSQAGHTIEDIDFHHLNNEESK</sequence>
<dbReference type="PANTHER" id="PTHR42865">
    <property type="entry name" value="PROTON/GLUTAMATE-ASPARTATE SYMPORTER"/>
    <property type="match status" value="1"/>
</dbReference>
<evidence type="ECO:0000256" key="2">
    <source>
        <dbReference type="ARBA" id="ARBA00022448"/>
    </source>
</evidence>
<dbReference type="OrthoDB" id="9766690at2"/>
<dbReference type="AlphaFoldDB" id="A0A502KZF9"/>
<dbReference type="PRINTS" id="PR00173">
    <property type="entry name" value="EDTRNSPORT"/>
</dbReference>
<evidence type="ECO:0000256" key="7">
    <source>
        <dbReference type="ARBA" id="ARBA00023136"/>
    </source>
</evidence>
<gene>
    <name evidence="9" type="ORF">EPA86_05245</name>
</gene>
<dbReference type="PANTHER" id="PTHR42865:SF7">
    <property type="entry name" value="PROTON_GLUTAMATE-ASPARTATE SYMPORTER"/>
    <property type="match status" value="1"/>
</dbReference>
<evidence type="ECO:0000313" key="9">
    <source>
        <dbReference type="EMBL" id="TPH17090.1"/>
    </source>
</evidence>
<feature type="transmembrane region" description="Helical" evidence="8">
    <location>
        <begin position="322"/>
        <end position="343"/>
    </location>
</feature>
<evidence type="ECO:0000256" key="8">
    <source>
        <dbReference type="SAM" id="Phobius"/>
    </source>
</evidence>
<feature type="transmembrane region" description="Helical" evidence="8">
    <location>
        <begin position="110"/>
        <end position="131"/>
    </location>
</feature>
<dbReference type="Proteomes" id="UP000315303">
    <property type="component" value="Unassembled WGS sequence"/>
</dbReference>
<keyword evidence="7 8" id="KW-0472">Membrane</keyword>
<comment type="caution">
    <text evidence="9">The sequence shown here is derived from an EMBL/GenBank/DDBJ whole genome shotgun (WGS) entry which is preliminary data.</text>
</comment>
<organism evidence="9 10">
    <name type="scientific">Litorilituus lipolyticus</name>
    <dbReference type="NCBI Taxonomy" id="2491017"/>
    <lineage>
        <taxon>Bacteria</taxon>
        <taxon>Pseudomonadati</taxon>
        <taxon>Pseudomonadota</taxon>
        <taxon>Gammaproteobacteria</taxon>
        <taxon>Alteromonadales</taxon>
        <taxon>Colwelliaceae</taxon>
        <taxon>Litorilituus</taxon>
    </lineage>
</organism>
<dbReference type="Gene3D" id="1.10.3860.10">
    <property type="entry name" value="Sodium:dicarboxylate symporter"/>
    <property type="match status" value="1"/>
</dbReference>
<proteinExistence type="predicted"/>
<feature type="transmembrane region" description="Helical" evidence="8">
    <location>
        <begin position="21"/>
        <end position="40"/>
    </location>
</feature>
<feature type="transmembrane region" description="Helical" evidence="8">
    <location>
        <begin position="68"/>
        <end position="90"/>
    </location>
</feature>
<keyword evidence="2" id="KW-0813">Transport</keyword>
<protein>
    <submittedName>
        <fullName evidence="9">Dicarboxylate/amino acid:cation symporter</fullName>
    </submittedName>
</protein>
<dbReference type="SUPFAM" id="SSF118215">
    <property type="entry name" value="Proton glutamate symport protein"/>
    <property type="match status" value="1"/>
</dbReference>
<keyword evidence="6 8" id="KW-1133">Transmembrane helix</keyword>
<keyword evidence="4 8" id="KW-0812">Transmembrane</keyword>
<evidence type="ECO:0000256" key="4">
    <source>
        <dbReference type="ARBA" id="ARBA00022692"/>
    </source>
</evidence>
<evidence type="ECO:0000256" key="6">
    <source>
        <dbReference type="ARBA" id="ARBA00022989"/>
    </source>
</evidence>
<reference evidence="9 10" key="1">
    <citation type="submission" date="2019-01" db="EMBL/GenBank/DDBJ databases">
        <title>Litorilituus lipolytica sp. nov., isolated from intertidal sand of the Yellow Sea in China.</title>
        <authorList>
            <person name="Liu A."/>
        </authorList>
    </citation>
    <scope>NUCLEOTIDE SEQUENCE [LARGE SCALE GENOMIC DNA]</scope>
    <source>
        <strain evidence="9 10">RZ04</strain>
    </source>
</reference>
<name>A0A502KZF9_9GAMM</name>
<dbReference type="FunFam" id="1.10.3860.10:FF:000001">
    <property type="entry name" value="C4-dicarboxylate transport protein"/>
    <property type="match status" value="1"/>
</dbReference>
<evidence type="ECO:0000256" key="5">
    <source>
        <dbReference type="ARBA" id="ARBA00022847"/>
    </source>
</evidence>
<comment type="subcellular location">
    <subcellularLocation>
        <location evidence="1">Cell membrane</location>
        <topology evidence="1">Multi-pass membrane protein</topology>
    </subcellularLocation>
</comment>
<dbReference type="GO" id="GO:0015293">
    <property type="term" value="F:symporter activity"/>
    <property type="evidence" value="ECO:0007669"/>
    <property type="project" value="UniProtKB-KW"/>
</dbReference>
<dbReference type="EMBL" id="SAWY01000009">
    <property type="protein sequence ID" value="TPH17090.1"/>
    <property type="molecule type" value="Genomic_DNA"/>
</dbReference>
<evidence type="ECO:0000313" key="10">
    <source>
        <dbReference type="Proteomes" id="UP000315303"/>
    </source>
</evidence>
<keyword evidence="5" id="KW-0769">Symport</keyword>
<accession>A0A502KZF9</accession>
<feature type="transmembrane region" description="Helical" evidence="8">
    <location>
        <begin position="355"/>
        <end position="384"/>
    </location>
</feature>
<keyword evidence="3" id="KW-1003">Cell membrane</keyword>
<feature type="transmembrane region" description="Helical" evidence="8">
    <location>
        <begin position="243"/>
        <end position="264"/>
    </location>
</feature>
<dbReference type="InterPro" id="IPR036458">
    <property type="entry name" value="Na:dicarbo_symporter_sf"/>
</dbReference>
<dbReference type="InterPro" id="IPR001991">
    <property type="entry name" value="Na-dicarboxylate_symporter"/>
</dbReference>
<feature type="transmembrane region" description="Helical" evidence="8">
    <location>
        <begin position="212"/>
        <end position="237"/>
    </location>
</feature>